<dbReference type="SUPFAM" id="SSF57667">
    <property type="entry name" value="beta-beta-alpha zinc fingers"/>
    <property type="match status" value="1"/>
</dbReference>
<dbReference type="GO" id="GO:0008270">
    <property type="term" value="F:zinc ion binding"/>
    <property type="evidence" value="ECO:0007669"/>
    <property type="project" value="UniProtKB-KW"/>
</dbReference>
<evidence type="ECO:0000256" key="2">
    <source>
        <dbReference type="SAM" id="MobiDB-lite"/>
    </source>
</evidence>
<sequence length="175" mass="19691">MILAIQAKEHELCRNIINDYLLSASQNCSVGSAQDNFSQVLTSSKQDTFSSCTFSAENINPCLQVKTKNIDLLPDFINSSDLKLCSSQISSPASSSSPTTSLYYDQNEKDKRPHGCKECGKRFRFKSNLFEHKSLHQKTFPFMCPFCGKTCRKNAALMPLPVSKQSIDTYHKNFQ</sequence>
<keyword evidence="1" id="KW-0863">Zinc-finger</keyword>
<dbReference type="WBParaSite" id="jg14455">
    <property type="protein sequence ID" value="jg14455"/>
    <property type="gene ID" value="jg14455"/>
</dbReference>
<name>A0A915D1P0_9BILA</name>
<keyword evidence="1" id="KW-0862">Zinc</keyword>
<evidence type="ECO:0000313" key="5">
    <source>
        <dbReference type="WBParaSite" id="jg14455"/>
    </source>
</evidence>
<feature type="domain" description="C2H2-type" evidence="3">
    <location>
        <begin position="114"/>
        <end position="141"/>
    </location>
</feature>
<feature type="compositionally biased region" description="Low complexity" evidence="2">
    <location>
        <begin position="88"/>
        <end position="101"/>
    </location>
</feature>
<dbReference type="PROSITE" id="PS50157">
    <property type="entry name" value="ZINC_FINGER_C2H2_2"/>
    <property type="match status" value="1"/>
</dbReference>
<keyword evidence="4" id="KW-1185">Reference proteome</keyword>
<protein>
    <submittedName>
        <fullName evidence="5">C2H2-type domain-containing protein</fullName>
    </submittedName>
</protein>
<dbReference type="Gene3D" id="3.30.160.60">
    <property type="entry name" value="Classic Zinc Finger"/>
    <property type="match status" value="1"/>
</dbReference>
<evidence type="ECO:0000313" key="4">
    <source>
        <dbReference type="Proteomes" id="UP000887574"/>
    </source>
</evidence>
<dbReference type="InterPro" id="IPR013087">
    <property type="entry name" value="Znf_C2H2_type"/>
</dbReference>
<dbReference type="Proteomes" id="UP000887574">
    <property type="component" value="Unplaced"/>
</dbReference>
<proteinExistence type="predicted"/>
<reference evidence="5" key="1">
    <citation type="submission" date="2022-11" db="UniProtKB">
        <authorList>
            <consortium name="WormBaseParasite"/>
        </authorList>
    </citation>
    <scope>IDENTIFICATION</scope>
</reference>
<keyword evidence="1" id="KW-0479">Metal-binding</keyword>
<feature type="region of interest" description="Disordered" evidence="2">
    <location>
        <begin position="88"/>
        <end position="114"/>
    </location>
</feature>
<evidence type="ECO:0000259" key="3">
    <source>
        <dbReference type="PROSITE" id="PS50157"/>
    </source>
</evidence>
<dbReference type="PROSITE" id="PS00028">
    <property type="entry name" value="ZINC_FINGER_C2H2_1"/>
    <property type="match status" value="1"/>
</dbReference>
<dbReference type="AlphaFoldDB" id="A0A915D1P0"/>
<organism evidence="4 5">
    <name type="scientific">Ditylenchus dipsaci</name>
    <dbReference type="NCBI Taxonomy" id="166011"/>
    <lineage>
        <taxon>Eukaryota</taxon>
        <taxon>Metazoa</taxon>
        <taxon>Ecdysozoa</taxon>
        <taxon>Nematoda</taxon>
        <taxon>Chromadorea</taxon>
        <taxon>Rhabditida</taxon>
        <taxon>Tylenchina</taxon>
        <taxon>Tylenchomorpha</taxon>
        <taxon>Sphaerularioidea</taxon>
        <taxon>Anguinidae</taxon>
        <taxon>Anguininae</taxon>
        <taxon>Ditylenchus</taxon>
    </lineage>
</organism>
<accession>A0A915D1P0</accession>
<dbReference type="Pfam" id="PF00096">
    <property type="entry name" value="zf-C2H2"/>
    <property type="match status" value="1"/>
</dbReference>
<dbReference type="InterPro" id="IPR036236">
    <property type="entry name" value="Znf_C2H2_sf"/>
</dbReference>
<evidence type="ECO:0000256" key="1">
    <source>
        <dbReference type="PROSITE-ProRule" id="PRU00042"/>
    </source>
</evidence>